<feature type="region of interest" description="Disordered" evidence="1">
    <location>
        <begin position="56"/>
        <end position="93"/>
    </location>
</feature>
<comment type="caution">
    <text evidence="2">The sequence shown here is derived from an EMBL/GenBank/DDBJ whole genome shotgun (WGS) entry which is preliminary data.</text>
</comment>
<dbReference type="Proteomes" id="UP000024635">
    <property type="component" value="Unassembled WGS sequence"/>
</dbReference>
<evidence type="ECO:0000313" key="2">
    <source>
        <dbReference type="EMBL" id="EYC40915.1"/>
    </source>
</evidence>
<evidence type="ECO:0000256" key="1">
    <source>
        <dbReference type="SAM" id="MobiDB-lite"/>
    </source>
</evidence>
<dbReference type="EMBL" id="JARK01000190">
    <property type="protein sequence ID" value="EYC40915.1"/>
    <property type="molecule type" value="Genomic_DNA"/>
</dbReference>
<keyword evidence="3" id="KW-1185">Reference proteome</keyword>
<feature type="compositionally biased region" description="Basic and acidic residues" evidence="1">
    <location>
        <begin position="72"/>
        <end position="81"/>
    </location>
</feature>
<protein>
    <submittedName>
        <fullName evidence="2">Uncharacterized protein</fullName>
    </submittedName>
</protein>
<name>A0A016WMM8_9BILA</name>
<sequence>MFVLGLTFQPERLLQRYKSGSKPAHLVDDSSQLFAKSASFQGHQEVLWMSRFPSISRRSKALSPPRNASEFFTRKESREAADQNAVPDSVQKY</sequence>
<dbReference type="AlphaFoldDB" id="A0A016WMM8"/>
<gene>
    <name evidence="2" type="primary">Acey_s0590.g391</name>
    <name evidence="2" type="ORF">Y032_0590g391</name>
</gene>
<accession>A0A016WMM8</accession>
<reference evidence="3" key="1">
    <citation type="journal article" date="2015" name="Nat. Genet.">
        <title>The genome and transcriptome of the zoonotic hookworm Ancylostoma ceylanicum identify infection-specific gene families.</title>
        <authorList>
            <person name="Schwarz E.M."/>
            <person name="Hu Y."/>
            <person name="Antoshechkin I."/>
            <person name="Miller M.M."/>
            <person name="Sternberg P.W."/>
            <person name="Aroian R.V."/>
        </authorList>
    </citation>
    <scope>NUCLEOTIDE SEQUENCE</scope>
    <source>
        <strain evidence="3">HY135</strain>
    </source>
</reference>
<evidence type="ECO:0000313" key="3">
    <source>
        <dbReference type="Proteomes" id="UP000024635"/>
    </source>
</evidence>
<proteinExistence type="predicted"/>
<organism evidence="2 3">
    <name type="scientific">Ancylostoma ceylanicum</name>
    <dbReference type="NCBI Taxonomy" id="53326"/>
    <lineage>
        <taxon>Eukaryota</taxon>
        <taxon>Metazoa</taxon>
        <taxon>Ecdysozoa</taxon>
        <taxon>Nematoda</taxon>
        <taxon>Chromadorea</taxon>
        <taxon>Rhabditida</taxon>
        <taxon>Rhabditina</taxon>
        <taxon>Rhabditomorpha</taxon>
        <taxon>Strongyloidea</taxon>
        <taxon>Ancylostomatidae</taxon>
        <taxon>Ancylostomatinae</taxon>
        <taxon>Ancylostoma</taxon>
    </lineage>
</organism>